<dbReference type="InterPro" id="IPR001223">
    <property type="entry name" value="Glyco_hydro18_cat"/>
</dbReference>
<dbReference type="PROSITE" id="PS51910">
    <property type="entry name" value="GH18_2"/>
    <property type="match status" value="1"/>
</dbReference>
<evidence type="ECO:0000259" key="2">
    <source>
        <dbReference type="PROSITE" id="PS51910"/>
    </source>
</evidence>
<dbReference type="CDD" id="cd06543">
    <property type="entry name" value="GH18_PF-ChiA-like"/>
    <property type="match status" value="1"/>
</dbReference>
<organism evidence="3 4">
    <name type="scientific">Streptomyces ovatisporus</name>
    <dbReference type="NCBI Taxonomy" id="1128682"/>
    <lineage>
        <taxon>Bacteria</taxon>
        <taxon>Bacillati</taxon>
        <taxon>Actinomycetota</taxon>
        <taxon>Actinomycetes</taxon>
        <taxon>Kitasatosporales</taxon>
        <taxon>Streptomycetaceae</taxon>
        <taxon>Streptomyces</taxon>
    </lineage>
</organism>
<dbReference type="EMBL" id="JBHSFH010000003">
    <property type="protein sequence ID" value="MFC4493460.1"/>
    <property type="molecule type" value="Genomic_DNA"/>
</dbReference>
<gene>
    <name evidence="3" type="ORF">ACFPA8_04840</name>
</gene>
<feature type="region of interest" description="Disordered" evidence="1">
    <location>
        <begin position="328"/>
        <end position="357"/>
    </location>
</feature>
<dbReference type="RefSeq" id="WP_386442701.1">
    <property type="nucleotide sequence ID" value="NZ_JBHSFH010000003.1"/>
</dbReference>
<dbReference type="PANTHER" id="PTHR42976">
    <property type="entry name" value="BIFUNCTIONAL CHITINASE/LYSOZYME-RELATED"/>
    <property type="match status" value="1"/>
</dbReference>
<feature type="compositionally biased region" description="Basic and acidic residues" evidence="1">
    <location>
        <begin position="328"/>
        <end position="337"/>
    </location>
</feature>
<dbReference type="Proteomes" id="UP001595997">
    <property type="component" value="Unassembled WGS sequence"/>
</dbReference>
<sequence length="357" mass="37324">MTSEASAAHPRRSRRRVRLPSAVSVAVLVGGSMLSFAGPAGAVDGERGGMQQERDRGGAPVAARPFTPYVDVSLEPSYDLLRNAAATGVTEYNLAFITSGGGCSPKWGGTQELGDNAVAQQVEQLRAMGGDVRISFGGASGSELGLVCGSVDELAKAYGEVVDAFDLKKADFDIEGAALPDTGANTRRAQAIAELQRTHPDLDVSFTLPVLPEGLTPEGTALLENAGANGVDVSAVNIMAMDYGPSYGGDMGRYAVEAATATQQQIKTALGIEDDAEAWRTVAVTPMIGVNDVVVEVFRPEDATEVAKFAQEKNLGWLSMWSATRDKACPGGPKDEADPTCSSIEQGENDFTKAFTG</sequence>
<protein>
    <submittedName>
        <fullName evidence="3">Chitinase</fullName>
    </submittedName>
</protein>
<reference evidence="4" key="1">
    <citation type="journal article" date="2019" name="Int. J. Syst. Evol. Microbiol.">
        <title>The Global Catalogue of Microorganisms (GCM) 10K type strain sequencing project: providing services to taxonomists for standard genome sequencing and annotation.</title>
        <authorList>
            <consortium name="The Broad Institute Genomics Platform"/>
            <consortium name="The Broad Institute Genome Sequencing Center for Infectious Disease"/>
            <person name="Wu L."/>
            <person name="Ma J."/>
        </authorList>
    </citation>
    <scope>NUCLEOTIDE SEQUENCE [LARGE SCALE GENOMIC DNA]</scope>
    <source>
        <strain evidence="4">CGMCC 4.7357</strain>
    </source>
</reference>
<feature type="domain" description="GH18" evidence="2">
    <location>
        <begin position="60"/>
        <end position="357"/>
    </location>
</feature>
<dbReference type="SUPFAM" id="SSF51445">
    <property type="entry name" value="(Trans)glycosidases"/>
    <property type="match status" value="1"/>
</dbReference>
<dbReference type="InterPro" id="IPR052750">
    <property type="entry name" value="GH18_Chitinase"/>
</dbReference>
<dbReference type="InterPro" id="IPR017853">
    <property type="entry name" value="GH"/>
</dbReference>
<keyword evidence="4" id="KW-1185">Reference proteome</keyword>
<name>A0ABV9A428_9ACTN</name>
<dbReference type="PANTHER" id="PTHR42976:SF1">
    <property type="entry name" value="GH18 DOMAIN-CONTAINING PROTEIN-RELATED"/>
    <property type="match status" value="1"/>
</dbReference>
<proteinExistence type="predicted"/>
<evidence type="ECO:0000256" key="1">
    <source>
        <dbReference type="SAM" id="MobiDB-lite"/>
    </source>
</evidence>
<evidence type="ECO:0000313" key="4">
    <source>
        <dbReference type="Proteomes" id="UP001595997"/>
    </source>
</evidence>
<comment type="caution">
    <text evidence="3">The sequence shown here is derived from an EMBL/GenBank/DDBJ whole genome shotgun (WGS) entry which is preliminary data.</text>
</comment>
<evidence type="ECO:0000313" key="3">
    <source>
        <dbReference type="EMBL" id="MFC4493460.1"/>
    </source>
</evidence>
<dbReference type="Gene3D" id="3.20.20.80">
    <property type="entry name" value="Glycosidases"/>
    <property type="match status" value="1"/>
</dbReference>
<accession>A0ABV9A428</accession>